<dbReference type="EMBL" id="AEPU01000001">
    <property type="protein sequence ID" value="EFU72741.1"/>
    <property type="molecule type" value="Genomic_DNA"/>
</dbReference>
<organism evidence="2 3">
    <name type="scientific">Campylobacter upsaliensis JV21</name>
    <dbReference type="NCBI Taxonomy" id="888826"/>
    <lineage>
        <taxon>Bacteria</taxon>
        <taxon>Pseudomonadati</taxon>
        <taxon>Campylobacterota</taxon>
        <taxon>Epsilonproteobacteria</taxon>
        <taxon>Campylobacterales</taxon>
        <taxon>Campylobacteraceae</taxon>
        <taxon>Campylobacter</taxon>
    </lineage>
</organism>
<dbReference type="Proteomes" id="UP000005813">
    <property type="component" value="Unassembled WGS sequence"/>
</dbReference>
<keyword evidence="1" id="KW-1133">Transmembrane helix</keyword>
<protein>
    <submittedName>
        <fullName evidence="2">Uncharacterized protein</fullName>
    </submittedName>
</protein>
<keyword evidence="1" id="KW-0812">Transmembrane</keyword>
<evidence type="ECO:0000313" key="3">
    <source>
        <dbReference type="Proteomes" id="UP000005813"/>
    </source>
</evidence>
<sequence length="92" mass="10062">MKMATLLFSIIFLLKLPLNLGGGIFNYFLGGLLPRPPPLGLPVVLGPLGGLGLPFGILLSSFLSKCQILTKKKNNLSIHILFIVKKHLRIKK</sequence>
<dbReference type="AlphaFoldDB" id="A0A828QXN9"/>
<name>A0A828QXN9_CAMUP</name>
<reference evidence="2 3" key="1">
    <citation type="submission" date="2010-12" db="EMBL/GenBank/DDBJ databases">
        <authorList>
            <person name="Muzny D."/>
            <person name="Qin X."/>
            <person name="Buhay C."/>
            <person name="Dugan-Rocha S."/>
            <person name="Ding Y."/>
            <person name="Chen G."/>
            <person name="Hawes A."/>
            <person name="Holder M."/>
            <person name="Jhangiani S."/>
            <person name="Johnson A."/>
            <person name="Khan Z."/>
            <person name="Li Z."/>
            <person name="Liu W."/>
            <person name="Liu X."/>
            <person name="Perez L."/>
            <person name="Shen H."/>
            <person name="Wang Q."/>
            <person name="Watt J."/>
            <person name="Xi L."/>
            <person name="Xin Y."/>
            <person name="Zhou J."/>
            <person name="Deng J."/>
            <person name="Jiang H."/>
            <person name="Liu Y."/>
            <person name="Qu J."/>
            <person name="Song X.-Z."/>
            <person name="Zhang L."/>
            <person name="Villasana D."/>
            <person name="Johnson A."/>
            <person name="Liu J."/>
            <person name="Liyanage D."/>
            <person name="Lorensuhewa L."/>
            <person name="Robinson T."/>
            <person name="Song A."/>
            <person name="Song B.-B."/>
            <person name="Dinh H."/>
            <person name="Thornton R."/>
            <person name="Coyle M."/>
            <person name="Francisco L."/>
            <person name="Jackson L."/>
            <person name="Javaid M."/>
            <person name="Korchina V."/>
            <person name="Kovar C."/>
            <person name="Mata R."/>
            <person name="Mathew T."/>
            <person name="Ngo R."/>
            <person name="Nguyen L."/>
            <person name="Nguyen N."/>
            <person name="Okwuonu G."/>
            <person name="Ongeri F."/>
            <person name="Pham C."/>
            <person name="Simmons D."/>
            <person name="Wilczek-Boney K."/>
            <person name="Hale W."/>
            <person name="Jakkamsetti A."/>
            <person name="Pham P."/>
            <person name="Ruth R."/>
            <person name="San Lucas F."/>
            <person name="Warren J."/>
            <person name="Zhang J."/>
            <person name="Zhao Z."/>
            <person name="Zhou C."/>
            <person name="Zhu D."/>
            <person name="Lee S."/>
            <person name="Bess C."/>
            <person name="Blankenburg K."/>
            <person name="Forbes L."/>
            <person name="Fu Q."/>
            <person name="Gubbala S."/>
            <person name="Hirani K."/>
            <person name="Jayaseelan J.C."/>
            <person name="Lara F."/>
            <person name="Munidasa M."/>
            <person name="Palculict T."/>
            <person name="Patil S."/>
            <person name="Pu L.-L."/>
            <person name="Saada N."/>
            <person name="Tang L."/>
            <person name="Weissenberger G."/>
            <person name="Zhu Y."/>
            <person name="Hemphill L."/>
            <person name="Shang Y."/>
            <person name="Youmans B."/>
            <person name="Ayvaz T."/>
            <person name="Ross M."/>
            <person name="Santibanez J."/>
            <person name="Aqrawi P."/>
            <person name="Gross S."/>
            <person name="Joshi V."/>
            <person name="Fowler G."/>
            <person name="Nazareth L."/>
            <person name="Reid J."/>
            <person name="Worley K."/>
            <person name="Petrosino J."/>
            <person name="Highlander S."/>
            <person name="Gibbs R."/>
        </authorList>
    </citation>
    <scope>NUCLEOTIDE SEQUENCE [LARGE SCALE GENOMIC DNA]</scope>
    <source>
        <strain evidence="2 3">JV21</strain>
    </source>
</reference>
<evidence type="ECO:0000256" key="1">
    <source>
        <dbReference type="SAM" id="Phobius"/>
    </source>
</evidence>
<feature type="transmembrane region" description="Helical" evidence="1">
    <location>
        <begin position="45"/>
        <end position="63"/>
    </location>
</feature>
<proteinExistence type="predicted"/>
<evidence type="ECO:0000313" key="2">
    <source>
        <dbReference type="EMBL" id="EFU72741.1"/>
    </source>
</evidence>
<gene>
    <name evidence="2" type="ORF">HMPREF9400_0008</name>
</gene>
<accession>A0A828QXN9</accession>
<keyword evidence="1" id="KW-0472">Membrane</keyword>
<comment type="caution">
    <text evidence="2">The sequence shown here is derived from an EMBL/GenBank/DDBJ whole genome shotgun (WGS) entry which is preliminary data.</text>
</comment>